<gene>
    <name evidence="2" type="ORF">M4438_23235</name>
</gene>
<feature type="region of interest" description="Disordered" evidence="1">
    <location>
        <begin position="89"/>
        <end position="108"/>
    </location>
</feature>
<sequence length="108" mass="12143">MDPLDPEQGLAQLAEAEARRATEWETMLLVGEAETIAAARRWHESVWNVELYARGLKDDPAGWETAVGQMSRARDGFYALARRDLGIIGPPPPSGNWPRAWQRQDETN</sequence>
<protein>
    <submittedName>
        <fullName evidence="2">Uncharacterized protein</fullName>
    </submittedName>
</protein>
<organism evidence="2 3">
    <name type="scientific">Streptomyces lavenduligriseus</name>
    <dbReference type="NCBI Taxonomy" id="67315"/>
    <lineage>
        <taxon>Bacteria</taxon>
        <taxon>Bacillati</taxon>
        <taxon>Actinomycetota</taxon>
        <taxon>Actinomycetes</taxon>
        <taxon>Kitasatosporales</taxon>
        <taxon>Streptomycetaceae</taxon>
        <taxon>Streptomyces</taxon>
    </lineage>
</organism>
<comment type="caution">
    <text evidence="2">The sequence shown here is derived from an EMBL/GenBank/DDBJ whole genome shotgun (WGS) entry which is preliminary data.</text>
</comment>
<evidence type="ECO:0000313" key="2">
    <source>
        <dbReference type="EMBL" id="MCL3996389.1"/>
    </source>
</evidence>
<name>A0ABT0NY52_9ACTN</name>
<dbReference type="RefSeq" id="WP_244405527.1">
    <property type="nucleotide sequence ID" value="NZ_JAMCCK010000035.1"/>
</dbReference>
<dbReference type="EMBL" id="JAMCCK010000035">
    <property type="protein sequence ID" value="MCL3996389.1"/>
    <property type="molecule type" value="Genomic_DNA"/>
</dbReference>
<accession>A0ABT0NY52</accession>
<evidence type="ECO:0000313" key="3">
    <source>
        <dbReference type="Proteomes" id="UP001202052"/>
    </source>
</evidence>
<reference evidence="2 3" key="1">
    <citation type="submission" date="2022-05" db="EMBL/GenBank/DDBJ databases">
        <title>Genome Resource of Streptomyces lavenduligriseus GA1-1, a Strain with Broad-Spectrum Antifungal Activity against Phytopathogenic Fungi.</title>
        <authorList>
            <person name="Qi D."/>
        </authorList>
    </citation>
    <scope>NUCLEOTIDE SEQUENCE [LARGE SCALE GENOMIC DNA]</scope>
    <source>
        <strain evidence="2 3">GA1-1</strain>
    </source>
</reference>
<dbReference type="Proteomes" id="UP001202052">
    <property type="component" value="Unassembled WGS sequence"/>
</dbReference>
<keyword evidence="3" id="KW-1185">Reference proteome</keyword>
<proteinExistence type="predicted"/>
<evidence type="ECO:0000256" key="1">
    <source>
        <dbReference type="SAM" id="MobiDB-lite"/>
    </source>
</evidence>